<keyword evidence="4" id="KW-1185">Reference proteome</keyword>
<proteinExistence type="predicted"/>
<evidence type="ECO:0000256" key="1">
    <source>
        <dbReference type="SAM" id="Phobius"/>
    </source>
</evidence>
<keyword evidence="1" id="KW-1133">Transmembrane helix</keyword>
<name>A0A931B368_9ACTN</name>
<keyword evidence="1" id="KW-0812">Transmembrane</keyword>
<reference evidence="2" key="1">
    <citation type="submission" date="2020-11" db="EMBL/GenBank/DDBJ databases">
        <title>Isolation and identification of active actinomycetes.</title>
        <authorList>
            <person name="Yu B."/>
        </authorList>
    </citation>
    <scope>NUCLEOTIDE SEQUENCE</scope>
    <source>
        <strain evidence="2">NEAU-YB345</strain>
    </source>
</reference>
<accession>A0A931B368</accession>
<dbReference type="Proteomes" id="UP000657385">
    <property type="component" value="Unassembled WGS sequence"/>
</dbReference>
<comment type="caution">
    <text evidence="2">The sequence shown here is derived from an EMBL/GenBank/DDBJ whole genome shotgun (WGS) entry which is preliminary data.</text>
</comment>
<evidence type="ECO:0000313" key="3">
    <source>
        <dbReference type="EMBL" id="MBF9073895.1"/>
    </source>
</evidence>
<organism evidence="2 4">
    <name type="scientific">Streptacidiphilus fuscans</name>
    <dbReference type="NCBI Taxonomy" id="2789292"/>
    <lineage>
        <taxon>Bacteria</taxon>
        <taxon>Bacillati</taxon>
        <taxon>Actinomycetota</taxon>
        <taxon>Actinomycetes</taxon>
        <taxon>Kitasatosporales</taxon>
        <taxon>Streptomycetaceae</taxon>
        <taxon>Streptacidiphilus</taxon>
    </lineage>
</organism>
<protein>
    <submittedName>
        <fullName evidence="2">Uncharacterized protein</fullName>
    </submittedName>
</protein>
<dbReference type="AlphaFoldDB" id="A0A931B368"/>
<keyword evidence="1" id="KW-0472">Membrane</keyword>
<evidence type="ECO:0000313" key="4">
    <source>
        <dbReference type="Proteomes" id="UP000657385"/>
    </source>
</evidence>
<dbReference type="EMBL" id="JADPRT010000002">
    <property type="protein sequence ID" value="MBF9067812.1"/>
    <property type="molecule type" value="Genomic_DNA"/>
</dbReference>
<sequence>MPWSAAIRSGVRTAAEREWGALARAMRDGARRNGFPAIPMTLAATLAIVLFQLWQRTSSGAGIVERLGVVRASLPLGVELARTPLSLFVPAPDLPVWGAAAQVLVVFGIAELSLGRLRTLGIAYASTVAATMYARQATEMGHGRLFGLPYAAEFGRDTGPSVAVVALAICIAWRYRTVVTGLLVGGSMLGEALLVPNLAGQEHLVAILTALTLCVGSELLHRQAQRTGAALHALEGLDDGVESADSLLRPRVPH</sequence>
<dbReference type="EMBL" id="JADPRT010000028">
    <property type="protein sequence ID" value="MBF9073895.1"/>
    <property type="molecule type" value="Genomic_DNA"/>
</dbReference>
<gene>
    <name evidence="2" type="ORF">I2501_07140</name>
    <name evidence="3" type="ORF">I2501_38375</name>
</gene>
<dbReference type="RefSeq" id="WP_196192951.1">
    <property type="nucleotide sequence ID" value="NZ_JADPRT010000002.1"/>
</dbReference>
<feature type="transmembrane region" description="Helical" evidence="1">
    <location>
        <begin position="34"/>
        <end position="54"/>
    </location>
</feature>
<evidence type="ECO:0000313" key="2">
    <source>
        <dbReference type="EMBL" id="MBF9067812.1"/>
    </source>
</evidence>